<proteinExistence type="predicted"/>
<protein>
    <submittedName>
        <fullName evidence="1">HEPN domain-containing protein</fullName>
    </submittedName>
</protein>
<dbReference type="EMBL" id="CP097635">
    <property type="protein sequence ID" value="URI05922.1"/>
    <property type="molecule type" value="Genomic_DNA"/>
</dbReference>
<accession>A0ABY4S246</accession>
<dbReference type="RefSeq" id="WP_250194187.1">
    <property type="nucleotide sequence ID" value="NZ_CP097635.1"/>
</dbReference>
<gene>
    <name evidence="1" type="ORF">MW290_08185</name>
</gene>
<sequence>MSFKMKHTQPISRIQWTSVVGTAMRIFESEARTALEESIARGFHWFADAHRDPVPVMQFVKYWSCIETFFAIDQDDITRSLSIGVAAVLVFGGYEFVAREQYGSLKKRVAALYAMRSQAVHRASRNHIAERDVGELSRYAAQLLINMVSFVEDGYREPGEIKQHCLRLDGRSRGAAAAGAA</sequence>
<evidence type="ECO:0000313" key="1">
    <source>
        <dbReference type="EMBL" id="URI05922.1"/>
    </source>
</evidence>
<evidence type="ECO:0000313" key="2">
    <source>
        <dbReference type="Proteomes" id="UP001056201"/>
    </source>
</evidence>
<name>A0ABY4S246_AQUTE</name>
<dbReference type="Proteomes" id="UP001056201">
    <property type="component" value="Chromosome 1"/>
</dbReference>
<organism evidence="1 2">
    <name type="scientific">Aquincola tertiaricarbonis</name>
    <dbReference type="NCBI Taxonomy" id="391953"/>
    <lineage>
        <taxon>Bacteria</taxon>
        <taxon>Pseudomonadati</taxon>
        <taxon>Pseudomonadota</taxon>
        <taxon>Betaproteobacteria</taxon>
        <taxon>Burkholderiales</taxon>
        <taxon>Sphaerotilaceae</taxon>
        <taxon>Aquincola</taxon>
    </lineage>
</organism>
<reference evidence="1" key="1">
    <citation type="submission" date="2022-05" db="EMBL/GenBank/DDBJ databases">
        <title>An RpoN-dependent PEP-CTERM gene is involved in floc formation of an Aquincola tertiaricarbonis strain.</title>
        <authorList>
            <person name="Qiu D."/>
            <person name="Xia M."/>
        </authorList>
    </citation>
    <scope>NUCLEOTIDE SEQUENCE</scope>
    <source>
        <strain evidence="1">RN12</strain>
    </source>
</reference>
<keyword evidence="2" id="KW-1185">Reference proteome</keyword>